<feature type="transmembrane region" description="Helical" evidence="1">
    <location>
        <begin position="83"/>
        <end position="104"/>
    </location>
</feature>
<name>A0A1X6NLK0_PORUM</name>
<evidence type="ECO:0000256" key="1">
    <source>
        <dbReference type="SAM" id="Phobius"/>
    </source>
</evidence>
<accession>A0A1X6NLK0</accession>
<feature type="transmembrane region" description="Helical" evidence="1">
    <location>
        <begin position="197"/>
        <end position="220"/>
    </location>
</feature>
<gene>
    <name evidence="2" type="ORF">BU14_1471s0002</name>
</gene>
<evidence type="ECO:0000313" key="2">
    <source>
        <dbReference type="EMBL" id="OSX69478.1"/>
    </source>
</evidence>
<feature type="transmembrane region" description="Helical" evidence="1">
    <location>
        <begin position="131"/>
        <end position="153"/>
    </location>
</feature>
<reference evidence="2 3" key="1">
    <citation type="submission" date="2017-03" db="EMBL/GenBank/DDBJ databases">
        <title>WGS assembly of Porphyra umbilicalis.</title>
        <authorList>
            <person name="Brawley S.H."/>
            <person name="Blouin N.A."/>
            <person name="Ficko-Blean E."/>
            <person name="Wheeler G.L."/>
            <person name="Lohr M."/>
            <person name="Goodson H.V."/>
            <person name="Jenkins J.W."/>
            <person name="Blaby-Haas C.E."/>
            <person name="Helliwell K.E."/>
            <person name="Chan C."/>
            <person name="Marriage T."/>
            <person name="Bhattacharya D."/>
            <person name="Klein A.S."/>
            <person name="Badis Y."/>
            <person name="Brodie J."/>
            <person name="Cao Y."/>
            <person name="Collen J."/>
            <person name="Dittami S.M."/>
            <person name="Gachon C.M."/>
            <person name="Green B.R."/>
            <person name="Karpowicz S."/>
            <person name="Kim J.W."/>
            <person name="Kudahl U."/>
            <person name="Lin S."/>
            <person name="Michel G."/>
            <person name="Mittag M."/>
            <person name="Olson B.J."/>
            <person name="Pangilinan J."/>
            <person name="Peng Y."/>
            <person name="Qiu H."/>
            <person name="Shu S."/>
            <person name="Singer J.T."/>
            <person name="Smith A.G."/>
            <person name="Sprecher B.N."/>
            <person name="Wagner V."/>
            <person name="Wang W."/>
            <person name="Wang Z.-Y."/>
            <person name="Yan J."/>
            <person name="Yarish C."/>
            <person name="Zoeuner-Riek S."/>
            <person name="Zhuang Y."/>
            <person name="Zou Y."/>
            <person name="Lindquist E.A."/>
            <person name="Grimwood J."/>
            <person name="Barry K."/>
            <person name="Rokhsar D.S."/>
            <person name="Schmutz J."/>
            <person name="Stiller J.W."/>
            <person name="Grossman A.R."/>
            <person name="Prochnik S.E."/>
        </authorList>
    </citation>
    <scope>NUCLEOTIDE SEQUENCE [LARGE SCALE GENOMIC DNA]</scope>
    <source>
        <strain evidence="2">4086291</strain>
    </source>
</reference>
<keyword evidence="1" id="KW-0472">Membrane</keyword>
<evidence type="ECO:0000313" key="3">
    <source>
        <dbReference type="Proteomes" id="UP000218209"/>
    </source>
</evidence>
<organism evidence="2 3">
    <name type="scientific">Porphyra umbilicalis</name>
    <name type="common">Purple laver</name>
    <name type="synonym">Red alga</name>
    <dbReference type="NCBI Taxonomy" id="2786"/>
    <lineage>
        <taxon>Eukaryota</taxon>
        <taxon>Rhodophyta</taxon>
        <taxon>Bangiophyceae</taxon>
        <taxon>Bangiales</taxon>
        <taxon>Bangiaceae</taxon>
        <taxon>Porphyra</taxon>
    </lineage>
</organism>
<protein>
    <recommendedName>
        <fullName evidence="4">Cytochrome b561 domain-containing protein</fullName>
    </recommendedName>
</protein>
<keyword evidence="1" id="KW-0812">Transmembrane</keyword>
<sequence>MAVRAPARVARRSAAAPFDPLGLYGPPSTAATAPAAAPAMDAAAASALLAVVSAGAVFGAPEGALAEVPPALKEAFKTKPASLVHPVVMAGILAAAIYTFWLGYQSSRLRKEEDPAKRKELAKGKFGARHFALSSQILVLMTTMTFIGMANTFTRTGKLFPGPHLYAGLGLVAWLTAMASLVPSMQQGNNKVQAKDAHFALAVGALGLFGWQLNSGLAIVKKLLGI</sequence>
<keyword evidence="3" id="KW-1185">Reference proteome</keyword>
<dbReference type="EMBL" id="KV919532">
    <property type="protein sequence ID" value="OSX69478.1"/>
    <property type="molecule type" value="Genomic_DNA"/>
</dbReference>
<proteinExistence type="predicted"/>
<dbReference type="InterPro" id="IPR025067">
    <property type="entry name" value="DUF4079"/>
</dbReference>
<dbReference type="PANTHER" id="PTHR34679:SF2">
    <property type="entry name" value="OS02G0122500 PROTEIN"/>
    <property type="match status" value="1"/>
</dbReference>
<dbReference type="AlphaFoldDB" id="A0A1X6NLK0"/>
<dbReference type="Proteomes" id="UP000218209">
    <property type="component" value="Unassembled WGS sequence"/>
</dbReference>
<evidence type="ECO:0008006" key="4">
    <source>
        <dbReference type="Google" id="ProtNLM"/>
    </source>
</evidence>
<dbReference type="OrthoDB" id="4914at2759"/>
<keyword evidence="1" id="KW-1133">Transmembrane helix</keyword>
<dbReference type="PANTHER" id="PTHR34679">
    <property type="match status" value="1"/>
</dbReference>
<dbReference type="Pfam" id="PF13301">
    <property type="entry name" value="DUF4079"/>
    <property type="match status" value="1"/>
</dbReference>
<feature type="transmembrane region" description="Helical" evidence="1">
    <location>
        <begin position="165"/>
        <end position="185"/>
    </location>
</feature>